<dbReference type="Gene3D" id="3.40.350.10">
    <property type="entry name" value="Creatinase/prolidase N-terminal domain"/>
    <property type="match status" value="1"/>
</dbReference>
<proteinExistence type="predicted"/>
<dbReference type="Pfam" id="PF01321">
    <property type="entry name" value="Creatinase_N"/>
    <property type="match status" value="1"/>
</dbReference>
<dbReference type="Pfam" id="PF00557">
    <property type="entry name" value="Peptidase_M24"/>
    <property type="match status" value="1"/>
</dbReference>
<reference evidence="3 4" key="1">
    <citation type="submission" date="2019-12" db="EMBL/GenBank/DDBJ databases">
        <title>Whole-genome analyses of novel actinobacteria.</title>
        <authorList>
            <person name="Sahin N."/>
            <person name="Saygin H."/>
        </authorList>
    </citation>
    <scope>NUCLEOTIDE SEQUENCE [LARGE SCALE GENOMIC DNA]</scope>
    <source>
        <strain evidence="3 4">KC615</strain>
    </source>
</reference>
<dbReference type="SUPFAM" id="SSF55920">
    <property type="entry name" value="Creatinase/aminopeptidase"/>
    <property type="match status" value="1"/>
</dbReference>
<accession>A0A6I4W3D1</accession>
<dbReference type="AlphaFoldDB" id="A0A6I4W3D1"/>
<evidence type="ECO:0000313" key="4">
    <source>
        <dbReference type="Proteomes" id="UP000430692"/>
    </source>
</evidence>
<dbReference type="Proteomes" id="UP000430692">
    <property type="component" value="Unassembled WGS sequence"/>
</dbReference>
<feature type="domain" description="Creatinase N-terminal" evidence="2">
    <location>
        <begin position="3"/>
        <end position="125"/>
    </location>
</feature>
<dbReference type="Gene3D" id="3.90.230.10">
    <property type="entry name" value="Creatinase/methionine aminopeptidase superfamily"/>
    <property type="match status" value="1"/>
</dbReference>
<comment type="caution">
    <text evidence="3">The sequence shown here is derived from an EMBL/GenBank/DDBJ whole genome shotgun (WGS) entry which is preliminary data.</text>
</comment>
<dbReference type="CDD" id="cd01066">
    <property type="entry name" value="APP_MetAP"/>
    <property type="match status" value="1"/>
</dbReference>
<dbReference type="PANTHER" id="PTHR46112">
    <property type="entry name" value="AMINOPEPTIDASE"/>
    <property type="match status" value="1"/>
</dbReference>
<dbReference type="InterPro" id="IPR029149">
    <property type="entry name" value="Creatin/AminoP/Spt16_N"/>
</dbReference>
<dbReference type="PANTHER" id="PTHR46112:SF2">
    <property type="entry name" value="XAA-PRO AMINOPEPTIDASE P-RELATED"/>
    <property type="match status" value="1"/>
</dbReference>
<evidence type="ECO:0000313" key="3">
    <source>
        <dbReference type="EMBL" id="MXQ54802.1"/>
    </source>
</evidence>
<feature type="domain" description="Peptidase M24" evidence="1">
    <location>
        <begin position="133"/>
        <end position="366"/>
    </location>
</feature>
<dbReference type="InterPro" id="IPR050659">
    <property type="entry name" value="Peptidase_M24B"/>
</dbReference>
<dbReference type="InterPro" id="IPR000994">
    <property type="entry name" value="Pept_M24"/>
</dbReference>
<organism evidence="3 4">
    <name type="scientific">Shimazuella alba</name>
    <dbReference type="NCBI Taxonomy" id="2690964"/>
    <lineage>
        <taxon>Bacteria</taxon>
        <taxon>Bacillati</taxon>
        <taxon>Bacillota</taxon>
        <taxon>Bacilli</taxon>
        <taxon>Bacillales</taxon>
        <taxon>Thermoactinomycetaceae</taxon>
        <taxon>Shimazuella</taxon>
    </lineage>
</organism>
<dbReference type="SUPFAM" id="SSF53092">
    <property type="entry name" value="Creatinase/prolidase N-terminal domain"/>
    <property type="match status" value="1"/>
</dbReference>
<sequence>MARIETLKNELKNQAISAALITQNVDIFYFTGSMQNGLLYVPVAGDPIFYVKKSVVRASEESSIEVEPLGRMRTLGDRIKAHFGKPSILGLELDVLPYQLGVRYQQMLNTEIKDISSLIRLQRSVKSEYEQTQIRKAAHLVDEVIQLLPSWISIDMTEVELAAKIEQYLRVRGNINLNRMRGYNQELALGMIASGSAAATPTYFDGPAGGLGLTVASPQGASYKKLAKNEPILLDFSTVVEGYMVDQTRIAVIGSLQDDLLQAYEVSRNILREVEKLGKPGVSWESLYQHALQMVEQAGLQAHFMGFGDDQAKFLGHGVGMEIDELPILANGFKQSLQENMVIAIEPKFTFPGRGVVGIENTYVVKSDGLESLSISSEAIIVVEG</sequence>
<keyword evidence="4" id="KW-1185">Reference proteome</keyword>
<evidence type="ECO:0000259" key="2">
    <source>
        <dbReference type="Pfam" id="PF01321"/>
    </source>
</evidence>
<gene>
    <name evidence="3" type="ORF">GSM42_13980</name>
</gene>
<name>A0A6I4W3D1_9BACL</name>
<dbReference type="InterPro" id="IPR036005">
    <property type="entry name" value="Creatinase/aminopeptidase-like"/>
</dbReference>
<protein>
    <submittedName>
        <fullName evidence="3">M24 family metallopeptidase</fullName>
    </submittedName>
</protein>
<dbReference type="EMBL" id="WUUL01000009">
    <property type="protein sequence ID" value="MXQ54802.1"/>
    <property type="molecule type" value="Genomic_DNA"/>
</dbReference>
<dbReference type="InterPro" id="IPR000587">
    <property type="entry name" value="Creatinase_N"/>
</dbReference>
<evidence type="ECO:0000259" key="1">
    <source>
        <dbReference type="Pfam" id="PF00557"/>
    </source>
</evidence>